<feature type="chain" id="PRO_5029013597" evidence="6">
    <location>
        <begin position="33"/>
        <end position="263"/>
    </location>
</feature>
<dbReference type="Pfam" id="PF02753">
    <property type="entry name" value="PapD_C"/>
    <property type="match status" value="1"/>
</dbReference>
<dbReference type="Pfam" id="PF00345">
    <property type="entry name" value="PapD_N"/>
    <property type="match status" value="1"/>
</dbReference>
<dbReference type="AlphaFoldDB" id="A0A6S7E181"/>
<dbReference type="InterPro" id="IPR008962">
    <property type="entry name" value="PapD-like_sf"/>
</dbReference>
<evidence type="ECO:0000259" key="7">
    <source>
        <dbReference type="Pfam" id="PF00345"/>
    </source>
</evidence>
<dbReference type="PRINTS" id="PR00969">
    <property type="entry name" value="CHAPERONPILI"/>
</dbReference>
<evidence type="ECO:0000256" key="2">
    <source>
        <dbReference type="ARBA" id="ARBA00007399"/>
    </source>
</evidence>
<organism evidence="9 10">
    <name type="scientific">Achromobacter piechaudii</name>
    <dbReference type="NCBI Taxonomy" id="72556"/>
    <lineage>
        <taxon>Bacteria</taxon>
        <taxon>Pseudomonadati</taxon>
        <taxon>Pseudomonadota</taxon>
        <taxon>Betaproteobacteria</taxon>
        <taxon>Burkholderiales</taxon>
        <taxon>Alcaligenaceae</taxon>
        <taxon>Achromobacter</taxon>
    </lineage>
</organism>
<dbReference type="InterPro" id="IPR016147">
    <property type="entry name" value="Pili_assmbl_chaperone_N"/>
</dbReference>
<dbReference type="GO" id="GO:0071555">
    <property type="term" value="P:cell wall organization"/>
    <property type="evidence" value="ECO:0007669"/>
    <property type="project" value="InterPro"/>
</dbReference>
<keyword evidence="5" id="KW-0143">Chaperone</keyword>
<evidence type="ECO:0000256" key="3">
    <source>
        <dbReference type="ARBA" id="ARBA00022729"/>
    </source>
</evidence>
<dbReference type="InterPro" id="IPR050643">
    <property type="entry name" value="Periplasmic_pilus_chap"/>
</dbReference>
<dbReference type="PANTHER" id="PTHR30251">
    <property type="entry name" value="PILUS ASSEMBLY CHAPERONE"/>
    <property type="match status" value="1"/>
</dbReference>
<keyword evidence="4" id="KW-0574">Periplasm</keyword>
<dbReference type="PROSITE" id="PS51257">
    <property type="entry name" value="PROKAR_LIPOPROTEIN"/>
    <property type="match status" value="1"/>
</dbReference>
<name>A0A6S7E181_9BURK</name>
<dbReference type="SUPFAM" id="SSF49354">
    <property type="entry name" value="PapD-like"/>
    <property type="match status" value="1"/>
</dbReference>
<comment type="similarity">
    <text evidence="2">Belongs to the periplasmic pilus chaperone family.</text>
</comment>
<dbReference type="Proteomes" id="UP000494105">
    <property type="component" value="Unassembled WGS sequence"/>
</dbReference>
<comment type="subcellular location">
    <subcellularLocation>
        <location evidence="1">Periplasm</location>
    </subcellularLocation>
</comment>
<dbReference type="Gene3D" id="2.60.40.10">
    <property type="entry name" value="Immunoglobulins"/>
    <property type="match status" value="2"/>
</dbReference>
<feature type="domain" description="Pili assembly chaperone N-terminal" evidence="7">
    <location>
        <begin position="34"/>
        <end position="153"/>
    </location>
</feature>
<evidence type="ECO:0000259" key="8">
    <source>
        <dbReference type="Pfam" id="PF02753"/>
    </source>
</evidence>
<evidence type="ECO:0000313" key="9">
    <source>
        <dbReference type="EMBL" id="CAB3891727.1"/>
    </source>
</evidence>
<evidence type="ECO:0000256" key="6">
    <source>
        <dbReference type="SAM" id="SignalP"/>
    </source>
</evidence>
<feature type="signal peptide" evidence="6">
    <location>
        <begin position="1"/>
        <end position="32"/>
    </location>
</feature>
<evidence type="ECO:0000313" key="10">
    <source>
        <dbReference type="Proteomes" id="UP000494105"/>
    </source>
</evidence>
<sequence length="263" mass="28210">MSPRWLVRWRDACLTLAMAMVLALACGSSAHADLVVTGTRFIYPAGQKALTLRTGNAGQRPILVQSWLDAGDADADPARVSVPFLLTPPVFRLDPAGRTNLLLSHTGEPMPQDRESVFWINFLEVPARDPAQANLLQLAYRLRMKVLFRPQGLPGTAEDAIGKVAWTYLPAENEIEAHNATPYVVSLASLELESAAGAAGKAGSPRPPIALNGLTIAPLTRTRFRLPQGAAPAPGKNALRYQAANDDGEIIEGRLPLSVALPN</sequence>
<reference evidence="9 10" key="1">
    <citation type="submission" date="2020-04" db="EMBL/GenBank/DDBJ databases">
        <authorList>
            <person name="De Canck E."/>
        </authorList>
    </citation>
    <scope>NUCLEOTIDE SEQUENCE [LARGE SCALE GENOMIC DNA]</scope>
    <source>
        <strain evidence="9 10">LMG 1861</strain>
    </source>
</reference>
<protein>
    <submittedName>
        <fullName evidence="9">Putative fimbrial chaperone YadV</fullName>
    </submittedName>
</protein>
<dbReference type="SUPFAM" id="SSF49584">
    <property type="entry name" value="Periplasmic chaperone C-domain"/>
    <property type="match status" value="1"/>
</dbReference>
<evidence type="ECO:0000256" key="5">
    <source>
        <dbReference type="ARBA" id="ARBA00023186"/>
    </source>
</evidence>
<evidence type="ECO:0000256" key="4">
    <source>
        <dbReference type="ARBA" id="ARBA00022764"/>
    </source>
</evidence>
<dbReference type="PANTHER" id="PTHR30251:SF2">
    <property type="entry name" value="FIMBRIAL CHAPERONE YADV-RELATED"/>
    <property type="match status" value="1"/>
</dbReference>
<feature type="domain" description="Pili assembly chaperone C-terminal" evidence="8">
    <location>
        <begin position="178"/>
        <end position="250"/>
    </location>
</feature>
<dbReference type="EMBL" id="CADILD010000002">
    <property type="protein sequence ID" value="CAB3891727.1"/>
    <property type="molecule type" value="Genomic_DNA"/>
</dbReference>
<gene>
    <name evidence="9" type="primary">yadV_1</name>
    <name evidence="9" type="ORF">LMG1861_03839</name>
</gene>
<dbReference type="InterPro" id="IPR036316">
    <property type="entry name" value="Pili_assmbl_chap_C_dom_sf"/>
</dbReference>
<evidence type="ECO:0000256" key="1">
    <source>
        <dbReference type="ARBA" id="ARBA00004418"/>
    </source>
</evidence>
<dbReference type="GO" id="GO:0030288">
    <property type="term" value="C:outer membrane-bounded periplasmic space"/>
    <property type="evidence" value="ECO:0007669"/>
    <property type="project" value="InterPro"/>
</dbReference>
<dbReference type="InterPro" id="IPR016148">
    <property type="entry name" value="Pili_assmbl_chaperone_C"/>
</dbReference>
<proteinExistence type="inferred from homology"/>
<accession>A0A6S7E181</accession>
<dbReference type="InterPro" id="IPR001829">
    <property type="entry name" value="Pili_assmbl_chaperone_bac"/>
</dbReference>
<keyword evidence="3 6" id="KW-0732">Signal</keyword>
<dbReference type="InterPro" id="IPR013783">
    <property type="entry name" value="Ig-like_fold"/>
</dbReference>